<proteinExistence type="predicted"/>
<accession>A0ABV5CNK9</accession>
<dbReference type="Proteomes" id="UP001582793">
    <property type="component" value="Unassembled WGS sequence"/>
</dbReference>
<dbReference type="RefSeq" id="WP_375734026.1">
    <property type="nucleotide sequence ID" value="NZ_JBCGDC010000023.1"/>
</dbReference>
<sequence>MTNSDLTSEGIDHNPAGVTSDLWYKVVLHDGRAGWLSEVYIAPEHRGGMGLPRCAAQG</sequence>
<organism evidence="1 2">
    <name type="scientific">Polymorphospora lycopeni</name>
    <dbReference type="NCBI Taxonomy" id="3140240"/>
    <lineage>
        <taxon>Bacteria</taxon>
        <taxon>Bacillati</taxon>
        <taxon>Actinomycetota</taxon>
        <taxon>Actinomycetes</taxon>
        <taxon>Micromonosporales</taxon>
        <taxon>Micromonosporaceae</taxon>
        <taxon>Polymorphospora</taxon>
    </lineage>
</organism>
<evidence type="ECO:0000313" key="2">
    <source>
        <dbReference type="Proteomes" id="UP001582793"/>
    </source>
</evidence>
<name>A0ABV5CNK9_9ACTN</name>
<evidence type="ECO:0008006" key="3">
    <source>
        <dbReference type="Google" id="ProtNLM"/>
    </source>
</evidence>
<keyword evidence="2" id="KW-1185">Reference proteome</keyword>
<protein>
    <recommendedName>
        <fullName evidence="3">SH3 domain-containing protein</fullName>
    </recommendedName>
</protein>
<reference evidence="1 2" key="1">
    <citation type="submission" date="2024-04" db="EMBL/GenBank/DDBJ databases">
        <title>Polymorphospora sp. isolated from Baiyangdian Lake in Xiong'an New Area.</title>
        <authorList>
            <person name="Zhang X."/>
            <person name="Liu J."/>
        </authorList>
    </citation>
    <scope>NUCLEOTIDE SEQUENCE [LARGE SCALE GENOMIC DNA]</scope>
    <source>
        <strain evidence="1 2">2-325</strain>
    </source>
</reference>
<gene>
    <name evidence="1" type="ORF">AAFH96_10805</name>
</gene>
<comment type="caution">
    <text evidence="1">The sequence shown here is derived from an EMBL/GenBank/DDBJ whole genome shotgun (WGS) entry which is preliminary data.</text>
</comment>
<dbReference type="EMBL" id="JBCGDC010000023">
    <property type="protein sequence ID" value="MFB6393593.1"/>
    <property type="molecule type" value="Genomic_DNA"/>
</dbReference>
<evidence type="ECO:0000313" key="1">
    <source>
        <dbReference type="EMBL" id="MFB6393593.1"/>
    </source>
</evidence>